<protein>
    <submittedName>
        <fullName evidence="2">Uncharacterized protein</fullName>
    </submittedName>
</protein>
<reference evidence="2" key="1">
    <citation type="submission" date="2023-07" db="EMBL/GenBank/DDBJ databases">
        <title>draft genome sequence of fig (Ficus carica).</title>
        <authorList>
            <person name="Takahashi T."/>
            <person name="Nishimura K."/>
        </authorList>
    </citation>
    <scope>NUCLEOTIDE SEQUENCE</scope>
</reference>
<evidence type="ECO:0000313" key="4">
    <source>
        <dbReference type="EMBL" id="GMN68378.1"/>
    </source>
</evidence>
<accession>A0AA88E5J5</accession>
<evidence type="ECO:0000313" key="5">
    <source>
        <dbReference type="Proteomes" id="UP001187192"/>
    </source>
</evidence>
<dbReference type="Proteomes" id="UP001187192">
    <property type="component" value="Unassembled WGS sequence"/>
</dbReference>
<dbReference type="AlphaFoldDB" id="A0AA88E5J5"/>
<name>A0AA88E5J5_FICCA</name>
<keyword evidence="5" id="KW-1185">Reference proteome</keyword>
<dbReference type="EMBL" id="BTGU01000601">
    <property type="protein sequence ID" value="GMN68367.1"/>
    <property type="molecule type" value="Genomic_DNA"/>
</dbReference>
<organism evidence="2 5">
    <name type="scientific">Ficus carica</name>
    <name type="common">Common fig</name>
    <dbReference type="NCBI Taxonomy" id="3494"/>
    <lineage>
        <taxon>Eukaryota</taxon>
        <taxon>Viridiplantae</taxon>
        <taxon>Streptophyta</taxon>
        <taxon>Embryophyta</taxon>
        <taxon>Tracheophyta</taxon>
        <taxon>Spermatophyta</taxon>
        <taxon>Magnoliopsida</taxon>
        <taxon>eudicotyledons</taxon>
        <taxon>Gunneridae</taxon>
        <taxon>Pentapetalae</taxon>
        <taxon>rosids</taxon>
        <taxon>fabids</taxon>
        <taxon>Rosales</taxon>
        <taxon>Moraceae</taxon>
        <taxon>Ficeae</taxon>
        <taxon>Ficus</taxon>
    </lineage>
</organism>
<gene>
    <name evidence="1" type="ORF">TIFTF001_037414</name>
    <name evidence="2" type="ORF">TIFTF001_037418</name>
    <name evidence="3" type="ORF">TIFTF001_037428</name>
    <name evidence="4" type="ORF">TIFTF001_037432</name>
</gene>
<evidence type="ECO:0000313" key="1">
    <source>
        <dbReference type="EMBL" id="GMN68353.1"/>
    </source>
</evidence>
<evidence type="ECO:0000313" key="2">
    <source>
        <dbReference type="EMBL" id="GMN68364.1"/>
    </source>
</evidence>
<dbReference type="EMBL" id="BTGU01000599">
    <property type="protein sequence ID" value="GMN68353.1"/>
    <property type="molecule type" value="Genomic_DNA"/>
</dbReference>
<comment type="caution">
    <text evidence="2">The sequence shown here is derived from an EMBL/GenBank/DDBJ whole genome shotgun (WGS) entry which is preliminary data.</text>
</comment>
<proteinExistence type="predicted"/>
<dbReference type="EMBL" id="BTGU01000602">
    <property type="protein sequence ID" value="GMN68378.1"/>
    <property type="molecule type" value="Genomic_DNA"/>
</dbReference>
<dbReference type="EMBL" id="BTGU01000600">
    <property type="protein sequence ID" value="GMN68364.1"/>
    <property type="molecule type" value="Genomic_DNA"/>
</dbReference>
<sequence>MSARSFEKGRRSWTSFENPYRPLIADKSLFVKMEGGFDVLRNDSILSLHGGLVSRAIGGIDKTPAPDLVAG</sequence>
<evidence type="ECO:0000313" key="3">
    <source>
        <dbReference type="EMBL" id="GMN68367.1"/>
    </source>
</evidence>